<evidence type="ECO:0008006" key="3">
    <source>
        <dbReference type="Google" id="ProtNLM"/>
    </source>
</evidence>
<name>A0A1I5E7G4_PSUAM</name>
<gene>
    <name evidence="1" type="ORF">SAMN05216207_102947</name>
</gene>
<dbReference type="Proteomes" id="UP000199614">
    <property type="component" value="Unassembled WGS sequence"/>
</dbReference>
<dbReference type="EMBL" id="FOUY01000029">
    <property type="protein sequence ID" value="SFO07051.1"/>
    <property type="molecule type" value="Genomic_DNA"/>
</dbReference>
<dbReference type="AlphaFoldDB" id="A0A1I5E7G4"/>
<organism evidence="1 2">
    <name type="scientific">Pseudonocardia ammonioxydans</name>
    <dbReference type="NCBI Taxonomy" id="260086"/>
    <lineage>
        <taxon>Bacteria</taxon>
        <taxon>Bacillati</taxon>
        <taxon>Actinomycetota</taxon>
        <taxon>Actinomycetes</taxon>
        <taxon>Pseudonocardiales</taxon>
        <taxon>Pseudonocardiaceae</taxon>
        <taxon>Pseudonocardia</taxon>
    </lineage>
</organism>
<evidence type="ECO:0000313" key="1">
    <source>
        <dbReference type="EMBL" id="SFO07051.1"/>
    </source>
</evidence>
<sequence>MRDGPGVGAVLGRQADGVSCGPSVLVVAAALTGSGWPGPAADRFASAQRTAHRQANRFWPRALGTTPWGMRAWLHRHAPAAGRFRIRPATAAARAAVAAAGHPVPLLVGSRWLPRHWVLVTGTTGDGRWRVYEPGSGRVHAFRARPWDDGSAARALGRPRPWCVLLPARRSGRRGPGIASVPTRRLDM</sequence>
<accession>A0A1I5E7G4</accession>
<protein>
    <recommendedName>
        <fullName evidence="3">Peptidase_C39 like family protein</fullName>
    </recommendedName>
</protein>
<evidence type="ECO:0000313" key="2">
    <source>
        <dbReference type="Proteomes" id="UP000199614"/>
    </source>
</evidence>
<keyword evidence="2" id="KW-1185">Reference proteome</keyword>
<proteinExistence type="predicted"/>
<dbReference type="STRING" id="260086.SAMN05216207_102947"/>
<reference evidence="1 2" key="1">
    <citation type="submission" date="2016-10" db="EMBL/GenBank/DDBJ databases">
        <authorList>
            <person name="de Groot N.N."/>
        </authorList>
    </citation>
    <scope>NUCLEOTIDE SEQUENCE [LARGE SCALE GENOMIC DNA]</scope>
    <source>
        <strain evidence="1 2">CGMCC 4.1877</strain>
    </source>
</reference>